<dbReference type="Pfam" id="PF01593">
    <property type="entry name" value="Amino_oxidase"/>
    <property type="match status" value="2"/>
</dbReference>
<dbReference type="OrthoDB" id="56323at2"/>
<organism evidence="3 4">
    <name type="scientific">Fodinibius salipaludis</name>
    <dbReference type="NCBI Taxonomy" id="2032627"/>
    <lineage>
        <taxon>Bacteria</taxon>
        <taxon>Pseudomonadati</taxon>
        <taxon>Balneolota</taxon>
        <taxon>Balneolia</taxon>
        <taxon>Balneolales</taxon>
        <taxon>Balneolaceae</taxon>
        <taxon>Fodinibius</taxon>
    </lineage>
</organism>
<dbReference type="EMBL" id="NSKE01000001">
    <property type="protein sequence ID" value="PAU95722.1"/>
    <property type="molecule type" value="Genomic_DNA"/>
</dbReference>
<dbReference type="PANTHER" id="PTHR43563:SF1">
    <property type="entry name" value="AMINE OXIDASE [FLAVIN-CONTAINING] B"/>
    <property type="match status" value="1"/>
</dbReference>
<dbReference type="AlphaFoldDB" id="A0A2A2GG23"/>
<name>A0A2A2GG23_9BACT</name>
<dbReference type="GO" id="GO:0016491">
    <property type="term" value="F:oxidoreductase activity"/>
    <property type="evidence" value="ECO:0007669"/>
    <property type="project" value="InterPro"/>
</dbReference>
<dbReference type="InterPro" id="IPR002937">
    <property type="entry name" value="Amino_oxidase"/>
</dbReference>
<feature type="domain" description="Amine oxidase" evidence="2">
    <location>
        <begin position="96"/>
        <end position="350"/>
    </location>
</feature>
<dbReference type="Proteomes" id="UP000218831">
    <property type="component" value="Unassembled WGS sequence"/>
</dbReference>
<accession>A0A2A2GG23</accession>
<dbReference type="SUPFAM" id="SSF51905">
    <property type="entry name" value="FAD/NAD(P)-binding domain"/>
    <property type="match status" value="1"/>
</dbReference>
<dbReference type="RefSeq" id="WP_095604967.1">
    <property type="nucleotide sequence ID" value="NZ_NSKE01000001.1"/>
</dbReference>
<evidence type="ECO:0000313" key="3">
    <source>
        <dbReference type="EMBL" id="PAU95722.1"/>
    </source>
</evidence>
<comment type="caution">
    <text evidence="3">The sequence shown here is derived from an EMBL/GenBank/DDBJ whole genome shotgun (WGS) entry which is preliminary data.</text>
</comment>
<evidence type="ECO:0000256" key="1">
    <source>
        <dbReference type="ARBA" id="ARBA00005995"/>
    </source>
</evidence>
<dbReference type="Gene3D" id="3.50.50.60">
    <property type="entry name" value="FAD/NAD(P)-binding domain"/>
    <property type="match status" value="2"/>
</dbReference>
<keyword evidence="4" id="KW-1185">Reference proteome</keyword>
<sequence length="354" mass="40224">MQPKNIIIIGGGLCGFTSAYLLAKKGIKTTILEARDRLGGRIHTLRNDGEAPIEMGATWLGNKHHHLLELLDELNIDTHEQFMGDKGYYEPMSVSPPQLVNLPPNEEPSYRIEGGSDNLIYSLANHLDDNQILLGQPVSSLRKQKNKLEVETDNDLFEADAIISTLPPKLLVDSVAFTPTLPNELHETARQTHTWMAESIKVALTFQEPFWRKPNSSGTIFSNVGPLNEMYDHSNEHQSQYALKGFMNEAYHSVSYNDRKKLVLKQLHRFYGDKTDSYHSYHEAVWKDEPYSFVKYDNDLIPHQNNGNRIFQKPYWDDQLFISGSETASSFPGYMDGAVESAHRTVDQIMENLA</sequence>
<protein>
    <recommendedName>
        <fullName evidence="2">Amine oxidase domain-containing protein</fullName>
    </recommendedName>
</protein>
<dbReference type="SUPFAM" id="SSF54373">
    <property type="entry name" value="FAD-linked reductases, C-terminal domain"/>
    <property type="match status" value="1"/>
</dbReference>
<reference evidence="3 4" key="1">
    <citation type="submission" date="2017-08" db="EMBL/GenBank/DDBJ databases">
        <title>Aliifodinibius alkalisoli sp. nov., isolated from saline alkaline soil.</title>
        <authorList>
            <person name="Liu D."/>
            <person name="Zhang G."/>
        </authorList>
    </citation>
    <scope>NUCLEOTIDE SEQUENCE [LARGE SCALE GENOMIC DNA]</scope>
    <source>
        <strain evidence="3 4">WN023</strain>
    </source>
</reference>
<gene>
    <name evidence="3" type="ORF">CK503_01285</name>
</gene>
<feature type="domain" description="Amine oxidase" evidence="2">
    <location>
        <begin position="13"/>
        <end position="83"/>
    </location>
</feature>
<dbReference type="InterPro" id="IPR050703">
    <property type="entry name" value="Flavin_MAO"/>
</dbReference>
<proteinExistence type="inferred from homology"/>
<evidence type="ECO:0000313" key="4">
    <source>
        <dbReference type="Proteomes" id="UP000218831"/>
    </source>
</evidence>
<dbReference type="InterPro" id="IPR036188">
    <property type="entry name" value="FAD/NAD-bd_sf"/>
</dbReference>
<evidence type="ECO:0000259" key="2">
    <source>
        <dbReference type="Pfam" id="PF01593"/>
    </source>
</evidence>
<comment type="similarity">
    <text evidence="1">Belongs to the flavin monoamine oxidase family.</text>
</comment>
<dbReference type="PANTHER" id="PTHR43563">
    <property type="entry name" value="AMINE OXIDASE"/>
    <property type="match status" value="1"/>
</dbReference>